<comment type="cofactor">
    <cofactor evidence="2">
        <name>Mn(2+)</name>
        <dbReference type="ChEBI" id="CHEBI:29035"/>
    </cofactor>
    <text evidence="2">The Mn(2+) ion enhances activity.</text>
</comment>
<sequence>MKQSWFQQIPTEDMIRWRRHIHQNPELSFKEYHTSAYVEETLRSFGNIEIEHPTETSVLAIIRGTQKGKTILLRADMDALPMQEESGLPFASTVKQVAHTCGHDTHTAMLLATANVLNEMRDTLHGTVKLIFQHAEELNPGGSQAIVDSGCIDDADAVVGLHIIPNLPCGSIHVHSSGAATTAADGFFLHIQGKGSHGSMPQNGIDPIIVGTQIITQLQTIVSRMVTPGELAVISVGEFQAGEAANIIPDKAYMSASIRTVDETTRQKIAVHVKDIIQHTCKVYGAEYDLDYQFAYAAVINDAAVSRLVMESAAQVLGEEYVYEAPLTSASEDFSNYRQIAPVCFVQLGGGTAEEGCGFANHNPKFMIREEAMVNGVKTEVQTVLNYLK</sequence>
<dbReference type="Gene3D" id="3.30.70.360">
    <property type="match status" value="1"/>
</dbReference>
<dbReference type="InterPro" id="IPR017439">
    <property type="entry name" value="Amidohydrolase"/>
</dbReference>
<feature type="binding site" evidence="2">
    <location>
        <position position="362"/>
    </location>
    <ligand>
        <name>Mn(2+)</name>
        <dbReference type="ChEBI" id="CHEBI:29035"/>
        <label>2</label>
    </ligand>
</feature>
<keyword evidence="2" id="KW-0479">Metal-binding</keyword>
<reference evidence="4 5" key="1">
    <citation type="submission" date="2018-08" db="EMBL/GenBank/DDBJ databases">
        <title>A genome reference for cultivated species of the human gut microbiota.</title>
        <authorList>
            <person name="Zou Y."/>
            <person name="Xue W."/>
            <person name="Luo G."/>
        </authorList>
    </citation>
    <scope>NUCLEOTIDE SEQUENCE [LARGE SCALE GENOMIC DNA]</scope>
    <source>
        <strain evidence="4 5">OF01-2LB</strain>
    </source>
</reference>
<dbReference type="GO" id="GO:0046872">
    <property type="term" value="F:metal ion binding"/>
    <property type="evidence" value="ECO:0007669"/>
    <property type="project" value="UniProtKB-KW"/>
</dbReference>
<dbReference type="GO" id="GO:0019877">
    <property type="term" value="P:diaminopimelate biosynthetic process"/>
    <property type="evidence" value="ECO:0007669"/>
    <property type="project" value="UniProtKB-ARBA"/>
</dbReference>
<accession>A0A3E2VXK4</accession>
<organism evidence="4 5">
    <name type="scientific">Clostridium innocuum</name>
    <dbReference type="NCBI Taxonomy" id="1522"/>
    <lineage>
        <taxon>Bacteria</taxon>
        <taxon>Bacillati</taxon>
        <taxon>Bacillota</taxon>
        <taxon>Clostridia</taxon>
        <taxon>Eubacteriales</taxon>
        <taxon>Clostridiaceae</taxon>
        <taxon>Clostridium</taxon>
    </lineage>
</organism>
<dbReference type="NCBIfam" id="TIGR01891">
    <property type="entry name" value="amidohydrolases"/>
    <property type="match status" value="1"/>
</dbReference>
<evidence type="ECO:0000313" key="5">
    <source>
        <dbReference type="Proteomes" id="UP000260025"/>
    </source>
</evidence>
<dbReference type="InterPro" id="IPR011650">
    <property type="entry name" value="Peptidase_M20_dimer"/>
</dbReference>
<dbReference type="OrthoDB" id="9776731at2"/>
<dbReference type="SUPFAM" id="SSF53187">
    <property type="entry name" value="Zn-dependent exopeptidases"/>
    <property type="match status" value="1"/>
</dbReference>
<dbReference type="EMBL" id="QVEV01000010">
    <property type="protein sequence ID" value="RGC16071.1"/>
    <property type="molecule type" value="Genomic_DNA"/>
</dbReference>
<dbReference type="GO" id="GO:0050118">
    <property type="term" value="F:N-acetyldiaminopimelate deacetylase activity"/>
    <property type="evidence" value="ECO:0007669"/>
    <property type="project" value="UniProtKB-ARBA"/>
</dbReference>
<feature type="binding site" evidence="2">
    <location>
        <position position="162"/>
    </location>
    <ligand>
        <name>Mn(2+)</name>
        <dbReference type="ChEBI" id="CHEBI:29035"/>
        <label>2</label>
    </ligand>
</feature>
<dbReference type="InterPro" id="IPR002933">
    <property type="entry name" value="Peptidase_M20"/>
</dbReference>
<keyword evidence="2" id="KW-0464">Manganese</keyword>
<evidence type="ECO:0000256" key="2">
    <source>
        <dbReference type="PIRSR" id="PIRSR005962-1"/>
    </source>
</evidence>
<gene>
    <name evidence="4" type="ORF">DXA38_08825</name>
</gene>
<dbReference type="SUPFAM" id="SSF55031">
    <property type="entry name" value="Bacterial exopeptidase dimerisation domain"/>
    <property type="match status" value="1"/>
</dbReference>
<comment type="caution">
    <text evidence="4">The sequence shown here is derived from an EMBL/GenBank/DDBJ whole genome shotgun (WGS) entry which is preliminary data.</text>
</comment>
<proteinExistence type="predicted"/>
<dbReference type="InterPro" id="IPR036264">
    <property type="entry name" value="Bact_exopeptidase_dim_dom"/>
</dbReference>
<dbReference type="Pfam" id="PF01546">
    <property type="entry name" value="Peptidase_M20"/>
    <property type="match status" value="1"/>
</dbReference>
<evidence type="ECO:0000313" key="4">
    <source>
        <dbReference type="EMBL" id="RGC16071.1"/>
    </source>
</evidence>
<feature type="domain" description="Peptidase M20 dimerisation" evidence="3">
    <location>
        <begin position="186"/>
        <end position="282"/>
    </location>
</feature>
<name>A0A3E2VXK4_CLOIN</name>
<dbReference type="Gene3D" id="3.40.630.10">
    <property type="entry name" value="Zn peptidases"/>
    <property type="match status" value="1"/>
</dbReference>
<evidence type="ECO:0000256" key="1">
    <source>
        <dbReference type="ARBA" id="ARBA00022801"/>
    </source>
</evidence>
<dbReference type="AlphaFoldDB" id="A0A3E2VXK4"/>
<dbReference type="RefSeq" id="WP_117442874.1">
    <property type="nucleotide sequence ID" value="NZ_JAJFEN010000058.1"/>
</dbReference>
<keyword evidence="1 4" id="KW-0378">Hydrolase</keyword>
<dbReference type="Proteomes" id="UP000260025">
    <property type="component" value="Unassembled WGS sequence"/>
</dbReference>
<dbReference type="PANTHER" id="PTHR11014:SF63">
    <property type="entry name" value="METALLOPEPTIDASE, PUTATIVE (AFU_ORTHOLOGUE AFUA_6G09600)-RELATED"/>
    <property type="match status" value="1"/>
</dbReference>
<dbReference type="PANTHER" id="PTHR11014">
    <property type="entry name" value="PEPTIDASE M20 FAMILY MEMBER"/>
    <property type="match status" value="1"/>
</dbReference>
<feature type="binding site" evidence="2">
    <location>
        <position position="101"/>
    </location>
    <ligand>
        <name>Mn(2+)</name>
        <dbReference type="ChEBI" id="CHEBI:29035"/>
        <label>2</label>
    </ligand>
</feature>
<dbReference type="PIRSF" id="PIRSF005962">
    <property type="entry name" value="Pept_M20D_amidohydro"/>
    <property type="match status" value="1"/>
</dbReference>
<feature type="binding site" evidence="2">
    <location>
        <position position="103"/>
    </location>
    <ligand>
        <name>Mn(2+)</name>
        <dbReference type="ChEBI" id="CHEBI:29035"/>
        <label>2</label>
    </ligand>
</feature>
<feature type="binding site" evidence="2">
    <location>
        <position position="137"/>
    </location>
    <ligand>
        <name>Mn(2+)</name>
        <dbReference type="ChEBI" id="CHEBI:29035"/>
        <label>2</label>
    </ligand>
</feature>
<dbReference type="FunFam" id="3.30.70.360:FF:000001">
    <property type="entry name" value="N-acetyldiaminopimelate deacetylase"/>
    <property type="match status" value="1"/>
</dbReference>
<dbReference type="Pfam" id="PF07687">
    <property type="entry name" value="M20_dimer"/>
    <property type="match status" value="1"/>
</dbReference>
<protein>
    <submittedName>
        <fullName evidence="4">Amidohydrolase</fullName>
    </submittedName>
</protein>
<evidence type="ECO:0000259" key="3">
    <source>
        <dbReference type="Pfam" id="PF07687"/>
    </source>
</evidence>